<gene>
    <name evidence="1" type="ORF">Oxoc_ORF111</name>
</gene>
<organism evidence="1 2">
    <name type="scientific">Oxyplax ochracea nucleopolyhedrovirus</name>
    <dbReference type="NCBI Taxonomy" id="2083176"/>
    <lineage>
        <taxon>Viruses</taxon>
        <taxon>Viruses incertae sedis</taxon>
        <taxon>Naldaviricetes</taxon>
        <taxon>Lefavirales</taxon>
        <taxon>Baculoviridae</taxon>
        <taxon>Alphabaculovirus</taxon>
        <taxon>Alphabaculovirus oxochraceae</taxon>
    </lineage>
</organism>
<evidence type="ECO:0000313" key="2">
    <source>
        <dbReference type="Proteomes" id="UP000297028"/>
    </source>
</evidence>
<dbReference type="Proteomes" id="UP000297028">
    <property type="component" value="Segment"/>
</dbReference>
<keyword evidence="2" id="KW-1185">Reference proteome</keyword>
<protein>
    <submittedName>
        <fullName evidence="1">Ac29</fullName>
    </submittedName>
</protein>
<sequence>MSSSSSSRNSDLKSQLDNINWQKRQIRINSQHFEKIKAITKDVKELRNLEQKVMEDRRKFLNYGINNF</sequence>
<evidence type="ECO:0000313" key="1">
    <source>
        <dbReference type="EMBL" id="AVA31210.1"/>
    </source>
</evidence>
<proteinExistence type="predicted"/>
<dbReference type="EMBL" id="MF143631">
    <property type="protein sequence ID" value="AVA31210.1"/>
    <property type="molecule type" value="Genomic_DNA"/>
</dbReference>
<dbReference type="Pfam" id="PF06034">
    <property type="entry name" value="DUF919"/>
    <property type="match status" value="1"/>
</dbReference>
<accession>A0A2L0WU88</accession>
<dbReference type="InterPro" id="IPR009265">
    <property type="entry name" value="AcMNPV_Orf29"/>
</dbReference>
<name>A0A2L0WU88_9ABAC</name>
<reference evidence="1 2" key="1">
    <citation type="journal article" date="2018" name="PLoS ONE">
        <title>Genome analysis of a novel Group I alphabaculovirus obtained from Oxyplax ochracea.</title>
        <authorList>
            <person name="Wang J."/>
            <person name="Hou D."/>
            <person name="Wang Q."/>
            <person name="Kuang W."/>
            <person name="Zhang L."/>
            <person name="Li J."/>
            <person name="Shen S."/>
            <person name="Deng F."/>
            <person name="Wang H."/>
            <person name="Hu Z."/>
            <person name="Wang M."/>
        </authorList>
    </citation>
    <scope>NUCLEOTIDE SEQUENCE [LARGE SCALE GENOMIC DNA]</scope>
    <source>
        <strain evidence="1">435</strain>
    </source>
</reference>